<dbReference type="GO" id="GO:0015774">
    <property type="term" value="P:polysaccharide transport"/>
    <property type="evidence" value="ECO:0007669"/>
    <property type="project" value="InterPro"/>
</dbReference>
<protein>
    <submittedName>
        <fullName evidence="1">Capsular polysaccharide biosynthesis protein</fullName>
    </submittedName>
</protein>
<keyword evidence="2" id="KW-1185">Reference proteome</keyword>
<dbReference type="KEGG" id="rmai:MACH21_25040"/>
<dbReference type="AlphaFoldDB" id="A0AA48H6C2"/>
<dbReference type="Proteomes" id="UP001337723">
    <property type="component" value="Chromosome"/>
</dbReference>
<dbReference type="CDD" id="cd16440">
    <property type="entry name" value="beta_Kdo_transferase_KpsC_1"/>
    <property type="match status" value="1"/>
</dbReference>
<dbReference type="GO" id="GO:0000271">
    <property type="term" value="P:polysaccharide biosynthetic process"/>
    <property type="evidence" value="ECO:0007669"/>
    <property type="project" value="InterPro"/>
</dbReference>
<proteinExistence type="predicted"/>
<dbReference type="InterPro" id="IPR007833">
    <property type="entry name" value="Capsule_polysaccharide_synth"/>
</dbReference>
<dbReference type="EMBL" id="AP027266">
    <property type="protein sequence ID" value="BDW86327.1"/>
    <property type="molecule type" value="Genomic_DNA"/>
</dbReference>
<dbReference type="RefSeq" id="WP_338272256.1">
    <property type="nucleotide sequence ID" value="NZ_AP027266.1"/>
</dbReference>
<evidence type="ECO:0000313" key="1">
    <source>
        <dbReference type="EMBL" id="BDW86327.1"/>
    </source>
</evidence>
<dbReference type="CDD" id="cd16439">
    <property type="entry name" value="beta_Kdo_transferase_KpsC_2"/>
    <property type="match status" value="1"/>
</dbReference>
<reference evidence="1 2" key="1">
    <citation type="submission" date="2023-01" db="EMBL/GenBank/DDBJ databases">
        <title>Complete genome sequence of Roseicyclus marinus strain Dej080120_10.</title>
        <authorList>
            <person name="Ueki S."/>
            <person name="Maruyama F."/>
        </authorList>
    </citation>
    <scope>NUCLEOTIDE SEQUENCE [LARGE SCALE GENOMIC DNA]</scope>
    <source>
        <strain evidence="1 2">Dej080120_10</strain>
    </source>
</reference>
<evidence type="ECO:0000313" key="2">
    <source>
        <dbReference type="Proteomes" id="UP001337723"/>
    </source>
</evidence>
<dbReference type="Pfam" id="PF05159">
    <property type="entry name" value="Capsule_synth"/>
    <property type="match status" value="3"/>
</dbReference>
<sequence length="673" mass="72697">MANAGQARRGYPYTAGFLTNARLRRILTLSGYALKLGRPGPQDDVLVWGHSPYAARGERVAAATGAHVVRVEDAFLRSLHPGRAGDPPLGLVIDRSGVYFDASRPSDLETLLATHPLDDTALLDRARDALARIAEAHLTKYAAVDPTLEPPPPGYVLLIDQTRGDAAIRLGGANAHSFAEMLAHAQEDHPGAPIVIKTHPETQAGHRPGHFDAATLPPGVTLEDRPIAPRRLFEGARAVYCVTSLLGFEAIFAGHKPVVFGLPFYAGWGLTEDRRLTPARRQRLLTRAQMAAATLILHPVWYDPYRDRLCELEDVIGTLEAQARAWRQDRAGHVAVGMRAWKRRHLVQTFGPLRFEDDPVKAAADGRPVMVWAGRETGGLRRACEGAKRSLHRVEDGFLRSRGLGAELVPPLSLVLDDLGIYYDPSRESRLDRLIAEAAGLDPKRLVRAEKLVARLVALGLTKYNLGGEAPDLSLPEGREVILVPGQVEDDASILLGAGEVRSNAALLAAARDLHPEGWIVYKPHPDVVAGLRAGAVEPQGLADAVVSKVDSAALLPQVDRVVTMTSGLGFEALLRGVPVTVLGAPFYAGWGLTRDLGPVPAHRRARPSLAALAHACLIAYPRYHDPVTGLPCPVEVAVDRLASGTGMRAGADLRALALIQGWLAGQSWLWRR</sequence>
<name>A0AA48H6C2_9RHOB</name>
<gene>
    <name evidence="1" type="primary">kpsC</name>
    <name evidence="1" type="ORF">MACH21_25040</name>
</gene>
<organism evidence="1 2">
    <name type="scientific">Roseicyclus marinus</name>
    <dbReference type="NCBI Taxonomy" id="2161673"/>
    <lineage>
        <taxon>Bacteria</taxon>
        <taxon>Pseudomonadati</taxon>
        <taxon>Pseudomonadota</taxon>
        <taxon>Alphaproteobacteria</taxon>
        <taxon>Rhodobacterales</taxon>
        <taxon>Roseobacteraceae</taxon>
        <taxon>Roseicyclus</taxon>
    </lineage>
</organism>
<accession>A0AA48H6C2</accession>